<dbReference type="InterPro" id="IPR029026">
    <property type="entry name" value="tRNA_m1G_MTases_N"/>
</dbReference>
<sequence>MSQEVVYGLHVVQALLKGSPQNVSELLLLRGRKDQRLQKIIQQAERNDIPVRFIDRRILDEKVEEGANHQGVVAICSGKAKIHDEKFLFDLLKQLDQRGEVPFLLILDGVTDPHNLGACLRSAEAAGVHAVIAPKDKSAGLTPTALKVACGAAEVLPFVTVTNLARALQQLQQAGVWIYGAAGEAAQDIYQTQLTGPLALVMGAEGSGLRRLTREHCDHLIKIPMAGEVSSLNVSVATGVCLFEAVRQRNG</sequence>
<dbReference type="SMART" id="SM00967">
    <property type="entry name" value="SpoU_sub_bind"/>
    <property type="match status" value="1"/>
</dbReference>
<keyword evidence="9" id="KW-1185">Reference proteome</keyword>
<protein>
    <recommendedName>
        <fullName evidence="6">23S rRNA (guanosine-2'-O-)-methyltransferase RlmB</fullName>
        <ecNumber evidence="6">2.1.1.185</ecNumber>
    </recommendedName>
    <alternativeName>
        <fullName evidence="6">23S rRNA (guanosine2251 2'-O)-methyltransferase</fullName>
    </alternativeName>
    <alternativeName>
        <fullName evidence="6">23S rRNA Gm2251 2'-O-methyltransferase</fullName>
    </alternativeName>
</protein>
<dbReference type="InterPro" id="IPR029028">
    <property type="entry name" value="Alpha/beta_knot_MTases"/>
</dbReference>
<dbReference type="InterPro" id="IPR001537">
    <property type="entry name" value="SpoU_MeTrfase"/>
</dbReference>
<dbReference type="RefSeq" id="WP_252472335.1">
    <property type="nucleotide sequence ID" value="NZ_JALBWM010000154.1"/>
</dbReference>
<dbReference type="AlphaFoldDB" id="A0A9X2ERP6"/>
<dbReference type="InterPro" id="IPR013123">
    <property type="entry name" value="SpoU_subst-bd"/>
</dbReference>
<feature type="binding site" evidence="6">
    <location>
        <position position="232"/>
    </location>
    <ligand>
        <name>S-adenosyl-L-methionine</name>
        <dbReference type="ChEBI" id="CHEBI:59789"/>
    </ligand>
</feature>
<dbReference type="Proteomes" id="UP001139028">
    <property type="component" value="Unassembled WGS sequence"/>
</dbReference>
<feature type="domain" description="RNA 2-O ribose methyltransferase substrate binding" evidence="7">
    <location>
        <begin position="5"/>
        <end position="82"/>
    </location>
</feature>
<dbReference type="InterPro" id="IPR004441">
    <property type="entry name" value="rRNA_MeTrfase_TrmH"/>
</dbReference>
<dbReference type="NCBIfam" id="TIGR00186">
    <property type="entry name" value="rRNA_methyl_3"/>
    <property type="match status" value="1"/>
</dbReference>
<name>A0A9X2ERP6_9GAMM</name>
<dbReference type="InterPro" id="IPR029064">
    <property type="entry name" value="Ribosomal_eL30-like_sf"/>
</dbReference>
<dbReference type="InterPro" id="IPR024915">
    <property type="entry name" value="23S_rRNA_MeTrfase_RlmB"/>
</dbReference>
<dbReference type="PANTHER" id="PTHR46429">
    <property type="entry name" value="23S RRNA (GUANOSINE-2'-O-)-METHYLTRANSFERASE RLMB"/>
    <property type="match status" value="1"/>
</dbReference>
<keyword evidence="1 6" id="KW-0963">Cytoplasm</keyword>
<dbReference type="GO" id="GO:0070039">
    <property type="term" value="F:rRNA (guanosine-2'-O-)-methyltransferase activity"/>
    <property type="evidence" value="ECO:0007669"/>
    <property type="project" value="UniProtKB-UniRule"/>
</dbReference>
<evidence type="ECO:0000256" key="4">
    <source>
        <dbReference type="ARBA" id="ARBA00022679"/>
    </source>
</evidence>
<comment type="catalytic activity">
    <reaction evidence="6">
        <text>guanosine(2251) in 23S rRNA + S-adenosyl-L-methionine = 2'-O-methylguanosine(2251) in 23S rRNA + S-adenosyl-L-homocysteine + H(+)</text>
        <dbReference type="Rhea" id="RHEA:24140"/>
        <dbReference type="Rhea" id="RHEA-COMP:10239"/>
        <dbReference type="Rhea" id="RHEA-COMP:10241"/>
        <dbReference type="ChEBI" id="CHEBI:15378"/>
        <dbReference type="ChEBI" id="CHEBI:57856"/>
        <dbReference type="ChEBI" id="CHEBI:59789"/>
        <dbReference type="ChEBI" id="CHEBI:74269"/>
        <dbReference type="ChEBI" id="CHEBI:74445"/>
        <dbReference type="EC" id="2.1.1.185"/>
    </reaction>
</comment>
<comment type="function">
    <text evidence="6">Specifically methylates the ribose of guanosine 2251 in 23S rRNA.</text>
</comment>
<dbReference type="SUPFAM" id="SSF55315">
    <property type="entry name" value="L30e-like"/>
    <property type="match status" value="1"/>
</dbReference>
<evidence type="ECO:0000256" key="5">
    <source>
        <dbReference type="ARBA" id="ARBA00022691"/>
    </source>
</evidence>
<dbReference type="CDD" id="cd18103">
    <property type="entry name" value="SpoU-like_RlmB"/>
    <property type="match status" value="1"/>
</dbReference>
<dbReference type="NCBIfam" id="NF008386">
    <property type="entry name" value="PRK11181.1"/>
    <property type="match status" value="1"/>
</dbReference>
<dbReference type="Gene3D" id="3.30.1330.30">
    <property type="match status" value="1"/>
</dbReference>
<dbReference type="PANTHER" id="PTHR46429:SF1">
    <property type="entry name" value="23S RRNA (GUANOSINE-2'-O-)-METHYLTRANSFERASE RLMB"/>
    <property type="match status" value="1"/>
</dbReference>
<dbReference type="HAMAP" id="MF_01887">
    <property type="entry name" value="23SrRNA_methyltr_B"/>
    <property type="match status" value="1"/>
</dbReference>
<keyword evidence="3 6" id="KW-0489">Methyltransferase</keyword>
<comment type="subcellular location">
    <subcellularLocation>
        <location evidence="6">Cytoplasm</location>
    </subcellularLocation>
</comment>
<proteinExistence type="inferred from homology"/>
<dbReference type="GO" id="GO:0003723">
    <property type="term" value="F:RNA binding"/>
    <property type="evidence" value="ECO:0007669"/>
    <property type="project" value="InterPro"/>
</dbReference>
<feature type="binding site" evidence="6">
    <location>
        <position position="203"/>
    </location>
    <ligand>
        <name>S-adenosyl-L-methionine</name>
        <dbReference type="ChEBI" id="CHEBI:59789"/>
    </ligand>
</feature>
<comment type="caution">
    <text evidence="8">The sequence shown here is derived from an EMBL/GenBank/DDBJ whole genome shotgun (WGS) entry which is preliminary data.</text>
</comment>
<accession>A0A9X2ERP6</accession>
<dbReference type="EMBL" id="JALBWM010000154">
    <property type="protein sequence ID" value="MCO1336579.1"/>
    <property type="molecule type" value="Genomic_DNA"/>
</dbReference>
<comment type="similarity">
    <text evidence="6">Belongs to the class IV-like SAM-binding methyltransferase superfamily. RNA methyltransferase TrmH family. RlmB subfamily.</text>
</comment>
<evidence type="ECO:0000256" key="3">
    <source>
        <dbReference type="ARBA" id="ARBA00022603"/>
    </source>
</evidence>
<dbReference type="Pfam" id="PF08032">
    <property type="entry name" value="SpoU_sub_bind"/>
    <property type="match status" value="1"/>
</dbReference>
<dbReference type="Gene3D" id="3.40.1280.10">
    <property type="match status" value="1"/>
</dbReference>
<dbReference type="GO" id="GO:0005829">
    <property type="term" value="C:cytosol"/>
    <property type="evidence" value="ECO:0007669"/>
    <property type="project" value="TreeGrafter"/>
</dbReference>
<reference evidence="8" key="1">
    <citation type="journal article" date="2022" name="Arch. Microbiol.">
        <title>Microbulbifer okhotskensis sp. nov., isolated from a deep bottom sediment of the Okhotsk Sea.</title>
        <authorList>
            <person name="Romanenko L."/>
            <person name="Kurilenko V."/>
            <person name="Otstavnykh N."/>
            <person name="Velansky P."/>
            <person name="Isaeva M."/>
            <person name="Mikhailov V."/>
        </authorList>
    </citation>
    <scope>NUCLEOTIDE SEQUENCE</scope>
    <source>
        <strain evidence="8">OS29</strain>
    </source>
</reference>
<gene>
    <name evidence="6 8" type="primary">rlmB</name>
    <name evidence="8" type="ORF">MO867_19800</name>
</gene>
<dbReference type="Pfam" id="PF00588">
    <property type="entry name" value="SpoU_methylase"/>
    <property type="match status" value="1"/>
</dbReference>
<evidence type="ECO:0000256" key="6">
    <source>
        <dbReference type="HAMAP-Rule" id="MF_01887"/>
    </source>
</evidence>
<dbReference type="EC" id="2.1.1.185" evidence="6"/>
<evidence type="ECO:0000256" key="2">
    <source>
        <dbReference type="ARBA" id="ARBA00022552"/>
    </source>
</evidence>
<evidence type="ECO:0000313" key="9">
    <source>
        <dbReference type="Proteomes" id="UP001139028"/>
    </source>
</evidence>
<evidence type="ECO:0000259" key="7">
    <source>
        <dbReference type="SMART" id="SM00967"/>
    </source>
</evidence>
<keyword evidence="5 6" id="KW-0949">S-adenosyl-L-methionine</keyword>
<evidence type="ECO:0000256" key="1">
    <source>
        <dbReference type="ARBA" id="ARBA00022490"/>
    </source>
</evidence>
<evidence type="ECO:0000313" key="8">
    <source>
        <dbReference type="EMBL" id="MCO1336579.1"/>
    </source>
</evidence>
<dbReference type="FunFam" id="3.40.1280.10:FF:000008">
    <property type="entry name" value="Group 3 RNA methyltransferase TrmH"/>
    <property type="match status" value="1"/>
</dbReference>
<keyword evidence="2 6" id="KW-0698">rRNA processing</keyword>
<feature type="binding site" evidence="6">
    <location>
        <position position="223"/>
    </location>
    <ligand>
        <name>S-adenosyl-L-methionine</name>
        <dbReference type="ChEBI" id="CHEBI:59789"/>
    </ligand>
</feature>
<keyword evidence="4 6" id="KW-0808">Transferase</keyword>
<organism evidence="8 9">
    <name type="scientific">Microbulbifer okhotskensis</name>
    <dbReference type="NCBI Taxonomy" id="2926617"/>
    <lineage>
        <taxon>Bacteria</taxon>
        <taxon>Pseudomonadati</taxon>
        <taxon>Pseudomonadota</taxon>
        <taxon>Gammaproteobacteria</taxon>
        <taxon>Cellvibrionales</taxon>
        <taxon>Microbulbiferaceae</taxon>
        <taxon>Microbulbifer</taxon>
    </lineage>
</organism>
<dbReference type="SUPFAM" id="SSF75217">
    <property type="entry name" value="alpha/beta knot"/>
    <property type="match status" value="1"/>
</dbReference>